<sequence length="186" mass="19771">MTTLTTFACAAGLAAALLGAPSHAQTPERRYTPMEAFALAAGSPFPLDALTTPDGQRLAAEPLRGQPVLVNFFTRFCAPCIKEVPKLNQVQARHPELRVLAITPDSLPDAGRYIQQYGLNWPVAANAGDVMARQLHVSAFPSFALLDAQGRLITTVLANQLGGEDGHATVEGIEAWVAAHLPRPAP</sequence>
<evidence type="ECO:0000256" key="1">
    <source>
        <dbReference type="SAM" id="SignalP"/>
    </source>
</evidence>
<dbReference type="PANTHER" id="PTHR42852:SF17">
    <property type="entry name" value="THIOREDOXIN-LIKE PROTEIN HI_1115"/>
    <property type="match status" value="1"/>
</dbReference>
<protein>
    <submittedName>
        <fullName evidence="3">TlpA disulfide reductase family protein</fullName>
    </submittedName>
</protein>
<dbReference type="PROSITE" id="PS51352">
    <property type="entry name" value="THIOREDOXIN_2"/>
    <property type="match status" value="1"/>
</dbReference>
<feature type="domain" description="Thioredoxin" evidence="2">
    <location>
        <begin position="39"/>
        <end position="182"/>
    </location>
</feature>
<dbReference type="RefSeq" id="WP_285981990.1">
    <property type="nucleotide sequence ID" value="NZ_JASVDS010000002.1"/>
</dbReference>
<reference evidence="3 4" key="1">
    <citation type="submission" date="2023-06" db="EMBL/GenBank/DDBJ databases">
        <title>Pelomonas sp. APW6 16S ribosomal RNA gene genome sequencing and assembly.</title>
        <authorList>
            <person name="Woo H."/>
        </authorList>
    </citation>
    <scope>NUCLEOTIDE SEQUENCE [LARGE SCALE GENOMIC DNA]</scope>
    <source>
        <strain evidence="3 4">APW6</strain>
    </source>
</reference>
<keyword evidence="4" id="KW-1185">Reference proteome</keyword>
<dbReference type="InterPro" id="IPR013766">
    <property type="entry name" value="Thioredoxin_domain"/>
</dbReference>
<dbReference type="InterPro" id="IPR000866">
    <property type="entry name" value="AhpC/TSA"/>
</dbReference>
<dbReference type="Pfam" id="PF00578">
    <property type="entry name" value="AhpC-TSA"/>
    <property type="match status" value="1"/>
</dbReference>
<dbReference type="Proteomes" id="UP001238603">
    <property type="component" value="Unassembled WGS sequence"/>
</dbReference>
<dbReference type="EMBL" id="JASVDS010000002">
    <property type="protein sequence ID" value="MDL5031879.1"/>
    <property type="molecule type" value="Genomic_DNA"/>
</dbReference>
<evidence type="ECO:0000259" key="2">
    <source>
        <dbReference type="PROSITE" id="PS51352"/>
    </source>
</evidence>
<dbReference type="SUPFAM" id="SSF52833">
    <property type="entry name" value="Thioredoxin-like"/>
    <property type="match status" value="1"/>
</dbReference>
<feature type="chain" id="PRO_5047256580" evidence="1">
    <location>
        <begin position="25"/>
        <end position="186"/>
    </location>
</feature>
<feature type="signal peptide" evidence="1">
    <location>
        <begin position="1"/>
        <end position="24"/>
    </location>
</feature>
<comment type="caution">
    <text evidence="3">The sequence shown here is derived from an EMBL/GenBank/DDBJ whole genome shotgun (WGS) entry which is preliminary data.</text>
</comment>
<dbReference type="InterPro" id="IPR036249">
    <property type="entry name" value="Thioredoxin-like_sf"/>
</dbReference>
<dbReference type="Gene3D" id="3.40.30.10">
    <property type="entry name" value="Glutaredoxin"/>
    <property type="match status" value="1"/>
</dbReference>
<accession>A0ABT7LG98</accession>
<evidence type="ECO:0000313" key="3">
    <source>
        <dbReference type="EMBL" id="MDL5031879.1"/>
    </source>
</evidence>
<dbReference type="InterPro" id="IPR050553">
    <property type="entry name" value="Thioredoxin_ResA/DsbE_sf"/>
</dbReference>
<name>A0ABT7LG98_9BURK</name>
<keyword evidence="1" id="KW-0732">Signal</keyword>
<gene>
    <name evidence="3" type="ORF">QRD43_08150</name>
</gene>
<dbReference type="CDD" id="cd02966">
    <property type="entry name" value="TlpA_like_family"/>
    <property type="match status" value="1"/>
</dbReference>
<dbReference type="PANTHER" id="PTHR42852">
    <property type="entry name" value="THIOL:DISULFIDE INTERCHANGE PROTEIN DSBE"/>
    <property type="match status" value="1"/>
</dbReference>
<organism evidence="3 4">
    <name type="scientific">Roseateles subflavus</name>
    <dbReference type="NCBI Taxonomy" id="3053353"/>
    <lineage>
        <taxon>Bacteria</taxon>
        <taxon>Pseudomonadati</taxon>
        <taxon>Pseudomonadota</taxon>
        <taxon>Betaproteobacteria</taxon>
        <taxon>Burkholderiales</taxon>
        <taxon>Sphaerotilaceae</taxon>
        <taxon>Roseateles</taxon>
    </lineage>
</organism>
<proteinExistence type="predicted"/>
<evidence type="ECO:0000313" key="4">
    <source>
        <dbReference type="Proteomes" id="UP001238603"/>
    </source>
</evidence>